<dbReference type="SUPFAM" id="SSF46785">
    <property type="entry name" value="Winged helix' DNA-binding domain"/>
    <property type="match status" value="1"/>
</dbReference>
<keyword evidence="3" id="KW-0804">Transcription</keyword>
<organism evidence="5 6">
    <name type="scientific">Marinibacterium profundimaris</name>
    <dbReference type="NCBI Taxonomy" id="1679460"/>
    <lineage>
        <taxon>Bacteria</taxon>
        <taxon>Pseudomonadati</taxon>
        <taxon>Pseudomonadota</taxon>
        <taxon>Alphaproteobacteria</taxon>
        <taxon>Rhodobacterales</taxon>
        <taxon>Paracoccaceae</taxon>
        <taxon>Marinibacterium</taxon>
    </lineage>
</organism>
<dbReference type="InterPro" id="IPR036390">
    <property type="entry name" value="WH_DNA-bd_sf"/>
</dbReference>
<dbReference type="EMBL" id="AQQR01000009">
    <property type="protein sequence ID" value="OWU71533.1"/>
    <property type="molecule type" value="Genomic_DNA"/>
</dbReference>
<proteinExistence type="predicted"/>
<dbReference type="SUPFAM" id="SSF48008">
    <property type="entry name" value="GntR ligand-binding domain-like"/>
    <property type="match status" value="1"/>
</dbReference>
<dbReference type="Gene3D" id="1.20.120.530">
    <property type="entry name" value="GntR ligand-binding domain-like"/>
    <property type="match status" value="1"/>
</dbReference>
<evidence type="ECO:0000256" key="3">
    <source>
        <dbReference type="ARBA" id="ARBA00023163"/>
    </source>
</evidence>
<dbReference type="Pfam" id="PF07729">
    <property type="entry name" value="FCD"/>
    <property type="match status" value="1"/>
</dbReference>
<name>A0A225NF05_9RHOB</name>
<dbReference type="PANTHER" id="PTHR43537">
    <property type="entry name" value="TRANSCRIPTIONAL REGULATOR, GNTR FAMILY"/>
    <property type="match status" value="1"/>
</dbReference>
<dbReference type="SMART" id="SM00895">
    <property type="entry name" value="FCD"/>
    <property type="match status" value="1"/>
</dbReference>
<reference evidence="5 6" key="1">
    <citation type="submission" date="2013-04" db="EMBL/GenBank/DDBJ databases">
        <title>Oceanicola sp. 22II1-22F33 Genome Sequencing.</title>
        <authorList>
            <person name="Lai Q."/>
            <person name="Li G."/>
            <person name="Shao Z."/>
        </authorList>
    </citation>
    <scope>NUCLEOTIDE SEQUENCE [LARGE SCALE GENOMIC DNA]</scope>
    <source>
        <strain evidence="5 6">22II1-22F33</strain>
    </source>
</reference>
<dbReference type="SMART" id="SM00345">
    <property type="entry name" value="HTH_GNTR"/>
    <property type="match status" value="1"/>
</dbReference>
<keyword evidence="1" id="KW-0805">Transcription regulation</keyword>
<evidence type="ECO:0000313" key="5">
    <source>
        <dbReference type="EMBL" id="OWU71533.1"/>
    </source>
</evidence>
<evidence type="ECO:0000313" key="6">
    <source>
        <dbReference type="Proteomes" id="UP000215377"/>
    </source>
</evidence>
<dbReference type="InterPro" id="IPR036388">
    <property type="entry name" value="WH-like_DNA-bd_sf"/>
</dbReference>
<dbReference type="GO" id="GO:0003700">
    <property type="term" value="F:DNA-binding transcription factor activity"/>
    <property type="evidence" value="ECO:0007669"/>
    <property type="project" value="InterPro"/>
</dbReference>
<dbReference type="AlphaFoldDB" id="A0A225NF05"/>
<dbReference type="InterPro" id="IPR000524">
    <property type="entry name" value="Tscrpt_reg_HTH_GntR"/>
</dbReference>
<evidence type="ECO:0000256" key="2">
    <source>
        <dbReference type="ARBA" id="ARBA00023125"/>
    </source>
</evidence>
<dbReference type="Gene3D" id="1.10.10.10">
    <property type="entry name" value="Winged helix-like DNA-binding domain superfamily/Winged helix DNA-binding domain"/>
    <property type="match status" value="1"/>
</dbReference>
<dbReference type="CDD" id="cd07377">
    <property type="entry name" value="WHTH_GntR"/>
    <property type="match status" value="1"/>
</dbReference>
<protein>
    <recommendedName>
        <fullName evidence="4">HTH gntR-type domain-containing protein</fullName>
    </recommendedName>
</protein>
<dbReference type="PROSITE" id="PS50949">
    <property type="entry name" value="HTH_GNTR"/>
    <property type="match status" value="1"/>
</dbReference>
<dbReference type="Proteomes" id="UP000215377">
    <property type="component" value="Unassembled WGS sequence"/>
</dbReference>
<dbReference type="PRINTS" id="PR00035">
    <property type="entry name" value="HTHGNTR"/>
</dbReference>
<dbReference type="Pfam" id="PF00392">
    <property type="entry name" value="GntR"/>
    <property type="match status" value="1"/>
</dbReference>
<gene>
    <name evidence="5" type="ORF">ATO3_18610</name>
</gene>
<feature type="domain" description="HTH gntR-type" evidence="4">
    <location>
        <begin position="1"/>
        <end position="66"/>
    </location>
</feature>
<comment type="caution">
    <text evidence="5">The sequence shown here is derived from an EMBL/GenBank/DDBJ whole genome shotgun (WGS) entry which is preliminary data.</text>
</comment>
<keyword evidence="6" id="KW-1185">Reference proteome</keyword>
<dbReference type="PANTHER" id="PTHR43537:SF24">
    <property type="entry name" value="GLUCONATE OPERON TRANSCRIPTIONAL REPRESSOR"/>
    <property type="match status" value="1"/>
</dbReference>
<dbReference type="InterPro" id="IPR008920">
    <property type="entry name" value="TF_FadR/GntR_C"/>
</dbReference>
<keyword evidence="2" id="KW-0238">DNA-binding</keyword>
<accession>A0A225NF05</accession>
<sequence>MSEQVRLRLNEMIRNRDLTGGQVITEERLAETLGVSRTPLREALLRLEGEGMLQKNAGRSFMVRQVDFTEYMQSLKMRRIIEPEAGALAATRVPKAELAAIRQEIEALHDNNDLGEHTRAHWNCDDKLHRLFGYHSGNQVMFGVIERLRVTTRLFEVTDIRQRVEADHAQHLEILDALDAEDPEWARRAVDAHISSMISYSLEQFT</sequence>
<dbReference type="InterPro" id="IPR011711">
    <property type="entry name" value="GntR_C"/>
</dbReference>
<dbReference type="GO" id="GO:0003677">
    <property type="term" value="F:DNA binding"/>
    <property type="evidence" value="ECO:0007669"/>
    <property type="project" value="UniProtKB-KW"/>
</dbReference>
<evidence type="ECO:0000256" key="1">
    <source>
        <dbReference type="ARBA" id="ARBA00023015"/>
    </source>
</evidence>
<evidence type="ECO:0000259" key="4">
    <source>
        <dbReference type="PROSITE" id="PS50949"/>
    </source>
</evidence>